<evidence type="ECO:0000313" key="3">
    <source>
        <dbReference type="Proteomes" id="UP001315278"/>
    </source>
</evidence>
<keyword evidence="1" id="KW-0472">Membrane</keyword>
<organism evidence="2 3">
    <name type="scientific">Bradyrhizobium jicamae</name>
    <dbReference type="NCBI Taxonomy" id="280332"/>
    <lineage>
        <taxon>Bacteria</taxon>
        <taxon>Pseudomonadati</taxon>
        <taxon>Pseudomonadota</taxon>
        <taxon>Alphaproteobacteria</taxon>
        <taxon>Hyphomicrobiales</taxon>
        <taxon>Nitrobacteraceae</taxon>
        <taxon>Bradyrhizobium</taxon>
    </lineage>
</organism>
<feature type="transmembrane region" description="Helical" evidence="1">
    <location>
        <begin position="20"/>
        <end position="38"/>
    </location>
</feature>
<proteinExistence type="predicted"/>
<accession>A0ABS5FUH7</accession>
<dbReference type="EMBL" id="JAFCJH010000055">
    <property type="protein sequence ID" value="MBR0800495.1"/>
    <property type="molecule type" value="Genomic_DNA"/>
</dbReference>
<evidence type="ECO:0000256" key="1">
    <source>
        <dbReference type="SAM" id="Phobius"/>
    </source>
</evidence>
<dbReference type="RefSeq" id="WP_212494881.1">
    <property type="nucleotide sequence ID" value="NZ_JAFCJH010000055.1"/>
</dbReference>
<name>A0ABS5FUH7_9BRAD</name>
<keyword evidence="3" id="KW-1185">Reference proteome</keyword>
<dbReference type="Proteomes" id="UP001315278">
    <property type="component" value="Unassembled WGS sequence"/>
</dbReference>
<sequence>MPAHFERGLGYDGIVSGRLYALVIAMMIPLGISLAWGLERLLRKGVPSRATRGRYLSALIVVAGGQECCFRHCM</sequence>
<protein>
    <recommendedName>
        <fullName evidence="4">DUF1648 domain-containing protein</fullName>
    </recommendedName>
</protein>
<reference evidence="3" key="1">
    <citation type="journal article" date="2021" name="ISME J.">
        <title>Evolutionary origin and ecological implication of a unique nif island in free-living Bradyrhizobium lineages.</title>
        <authorList>
            <person name="Tao J."/>
        </authorList>
    </citation>
    <scope>NUCLEOTIDE SEQUENCE [LARGE SCALE GENOMIC DNA]</scope>
    <source>
        <strain evidence="3">SZCCT0434</strain>
    </source>
</reference>
<evidence type="ECO:0008006" key="4">
    <source>
        <dbReference type="Google" id="ProtNLM"/>
    </source>
</evidence>
<keyword evidence="1" id="KW-0812">Transmembrane</keyword>
<evidence type="ECO:0000313" key="2">
    <source>
        <dbReference type="EMBL" id="MBR0800495.1"/>
    </source>
</evidence>
<comment type="caution">
    <text evidence="2">The sequence shown here is derived from an EMBL/GenBank/DDBJ whole genome shotgun (WGS) entry which is preliminary data.</text>
</comment>
<keyword evidence="1" id="KW-1133">Transmembrane helix</keyword>
<gene>
    <name evidence="2" type="ORF">JQ615_34525</name>
</gene>